<dbReference type="eggNOG" id="ENOG502QVTZ">
    <property type="taxonomic scope" value="Eukaryota"/>
</dbReference>
<dbReference type="HOGENOM" id="CLU_035433_2_1_1"/>
<keyword evidence="6" id="KW-0482">Metalloprotease</keyword>
<evidence type="ECO:0000256" key="3">
    <source>
        <dbReference type="ARBA" id="ARBA00022723"/>
    </source>
</evidence>
<dbReference type="PANTHER" id="PTHR15910">
    <property type="entry name" value="ARCHAEMETZINCIN"/>
    <property type="match status" value="1"/>
</dbReference>
<proteinExistence type="predicted"/>
<dbReference type="PANTHER" id="PTHR15910:SF1">
    <property type="entry name" value="ARCHAEMETZINCIN-2"/>
    <property type="match status" value="1"/>
</dbReference>
<dbReference type="InterPro" id="IPR012962">
    <property type="entry name" value="Pept_M54_archaemetzincn"/>
</dbReference>
<gene>
    <name evidence="8" type="ORF">UCREL1_8122</name>
</gene>
<keyword evidence="4" id="KW-0378">Hydrolase</keyword>
<dbReference type="OrthoDB" id="2365600at2759"/>
<evidence type="ECO:0000256" key="5">
    <source>
        <dbReference type="ARBA" id="ARBA00022833"/>
    </source>
</evidence>
<dbReference type="Pfam" id="PF07998">
    <property type="entry name" value="Peptidase_M54"/>
    <property type="match status" value="1"/>
</dbReference>
<dbReference type="InterPro" id="IPR024079">
    <property type="entry name" value="MetalloPept_cat_dom_sf"/>
</dbReference>
<keyword evidence="2" id="KW-0645">Protease</keyword>
<dbReference type="KEGG" id="ela:UCREL1_8122"/>
<dbReference type="GO" id="GO:0008237">
    <property type="term" value="F:metallopeptidase activity"/>
    <property type="evidence" value="ECO:0007669"/>
    <property type="project" value="UniProtKB-KW"/>
</dbReference>
<dbReference type="Gene3D" id="3.40.390.10">
    <property type="entry name" value="Collagenase (Catalytic Domain)"/>
    <property type="match status" value="1"/>
</dbReference>
<keyword evidence="5" id="KW-0862">Zinc</keyword>
<feature type="compositionally biased region" description="Polar residues" evidence="7">
    <location>
        <begin position="38"/>
        <end position="53"/>
    </location>
</feature>
<protein>
    <recommendedName>
        <fullName evidence="10">Archaemetzincin-2 protein</fullName>
    </recommendedName>
</protein>
<accession>M7TDY4</accession>
<feature type="region of interest" description="Disordered" evidence="7">
    <location>
        <begin position="35"/>
        <end position="62"/>
    </location>
</feature>
<evidence type="ECO:0000256" key="4">
    <source>
        <dbReference type="ARBA" id="ARBA00022801"/>
    </source>
</evidence>
<evidence type="ECO:0000256" key="7">
    <source>
        <dbReference type="SAM" id="MobiDB-lite"/>
    </source>
</evidence>
<comment type="cofactor">
    <cofactor evidence="1">
        <name>Zn(2+)</name>
        <dbReference type="ChEBI" id="CHEBI:29105"/>
    </cofactor>
</comment>
<evidence type="ECO:0000256" key="6">
    <source>
        <dbReference type="ARBA" id="ARBA00023049"/>
    </source>
</evidence>
<name>M7TDY4_EUTLA</name>
<dbReference type="EMBL" id="KB706971">
    <property type="protein sequence ID" value="EMR64905.1"/>
    <property type="molecule type" value="Genomic_DNA"/>
</dbReference>
<organism evidence="8 9">
    <name type="scientific">Eutypa lata (strain UCR-EL1)</name>
    <name type="common">Grapevine dieback disease fungus</name>
    <name type="synonym">Eutypa armeniacae</name>
    <dbReference type="NCBI Taxonomy" id="1287681"/>
    <lineage>
        <taxon>Eukaryota</taxon>
        <taxon>Fungi</taxon>
        <taxon>Dikarya</taxon>
        <taxon>Ascomycota</taxon>
        <taxon>Pezizomycotina</taxon>
        <taxon>Sordariomycetes</taxon>
        <taxon>Xylariomycetidae</taxon>
        <taxon>Xylariales</taxon>
        <taxon>Diatrypaceae</taxon>
        <taxon>Eutypa</taxon>
    </lineage>
</organism>
<dbReference type="Proteomes" id="UP000012174">
    <property type="component" value="Unassembled WGS sequence"/>
</dbReference>
<feature type="region of interest" description="Disordered" evidence="7">
    <location>
        <begin position="130"/>
        <end position="158"/>
    </location>
</feature>
<reference evidence="9" key="1">
    <citation type="journal article" date="2013" name="Genome Announc.">
        <title>Draft genome sequence of the grapevine dieback fungus Eutypa lata UCR-EL1.</title>
        <authorList>
            <person name="Blanco-Ulate B."/>
            <person name="Rolshausen P.E."/>
            <person name="Cantu D."/>
        </authorList>
    </citation>
    <scope>NUCLEOTIDE SEQUENCE [LARGE SCALE GENOMIC DNA]</scope>
    <source>
        <strain evidence="9">UCR-EL1</strain>
    </source>
</reference>
<keyword evidence="9" id="KW-1185">Reference proteome</keyword>
<evidence type="ECO:0000256" key="1">
    <source>
        <dbReference type="ARBA" id="ARBA00001947"/>
    </source>
</evidence>
<evidence type="ECO:0000313" key="9">
    <source>
        <dbReference type="Proteomes" id="UP000012174"/>
    </source>
</evidence>
<evidence type="ECO:0000313" key="8">
    <source>
        <dbReference type="EMBL" id="EMR64905.1"/>
    </source>
</evidence>
<dbReference type="GO" id="GO:0046872">
    <property type="term" value="F:metal ion binding"/>
    <property type="evidence" value="ECO:0007669"/>
    <property type="project" value="UniProtKB-KW"/>
</dbReference>
<dbReference type="AlphaFoldDB" id="M7TDY4"/>
<dbReference type="CDD" id="cd11375">
    <property type="entry name" value="Peptidase_M54"/>
    <property type="match status" value="1"/>
</dbReference>
<sequence length="477" mass="52659">MSNPQQRCPHLNLQVEPSPYAKEVGFEWQSVARRHAATTKSGRSGHTAASRTRSAAGGDLTGTAASGLPLSFPAPLVLPDDDLAWDPKHPSQSFRSWMQEKRRNKPTEDRKVLYVAAVPETTTDVPFMKDWLQPDVSGGESAGTKGRSAKTPQSHTTIPSPTCEDVISYLGAFYHGMLVKPFPHRLRFVPWEEPKPKKTKRGRKTTSLNAEYVGLATEDSATRIHARPSPDGVFKGQLNLDDILDAAIEMLPVDAYALLLLIDHDMYEDEDDDFCCGRAYGGSRVAVVSSSRYHPVLDERLDIDYAHMWPESHCKSYVEGVCAAWDNGVESPQLGNPSTTVAIISPLRAATDAARDVITPTSRDALHALWFSRLARTVAHELSHCFGIGHCVYYACIMQGTAGMAEDVRQPPYLCPVCLSKLSHAVACELQGRDDQGKEAYIQERYRAIAGFCDGWKNNGLFTGYGAWVRARLELLQ</sequence>
<dbReference type="OMA" id="CFGIDHC"/>
<dbReference type="SUPFAM" id="SSF55486">
    <property type="entry name" value="Metalloproteases ('zincins'), catalytic domain"/>
    <property type="match status" value="1"/>
</dbReference>
<dbReference type="GO" id="GO:0006508">
    <property type="term" value="P:proteolysis"/>
    <property type="evidence" value="ECO:0007669"/>
    <property type="project" value="UniProtKB-KW"/>
</dbReference>
<keyword evidence="3" id="KW-0479">Metal-binding</keyword>
<evidence type="ECO:0000256" key="2">
    <source>
        <dbReference type="ARBA" id="ARBA00022670"/>
    </source>
</evidence>
<evidence type="ECO:0008006" key="10">
    <source>
        <dbReference type="Google" id="ProtNLM"/>
    </source>
</evidence>